<evidence type="ECO:0000313" key="2">
    <source>
        <dbReference type="Proteomes" id="UP000825729"/>
    </source>
</evidence>
<name>A0AAV7E5R0_ARIFI</name>
<organism evidence="1 2">
    <name type="scientific">Aristolochia fimbriata</name>
    <name type="common">White veined hardy Dutchman's pipe vine</name>
    <dbReference type="NCBI Taxonomy" id="158543"/>
    <lineage>
        <taxon>Eukaryota</taxon>
        <taxon>Viridiplantae</taxon>
        <taxon>Streptophyta</taxon>
        <taxon>Embryophyta</taxon>
        <taxon>Tracheophyta</taxon>
        <taxon>Spermatophyta</taxon>
        <taxon>Magnoliopsida</taxon>
        <taxon>Magnoliidae</taxon>
        <taxon>Piperales</taxon>
        <taxon>Aristolochiaceae</taxon>
        <taxon>Aristolochia</taxon>
    </lineage>
</organism>
<dbReference type="AlphaFoldDB" id="A0AAV7E5R0"/>
<accession>A0AAV7E5R0</accession>
<sequence>MSTQHKLVGRTLKENGEAYADEEYEKEAGLGILRDSLEHLGGLGHLWQAWASVARLRYLGSLGKRQAWASDTSQAWASDASQAWATDASQAWATDAS</sequence>
<reference evidence="1 2" key="1">
    <citation type="submission" date="2021-07" db="EMBL/GenBank/DDBJ databases">
        <title>The Aristolochia fimbriata genome: insights into angiosperm evolution, floral development and chemical biosynthesis.</title>
        <authorList>
            <person name="Jiao Y."/>
        </authorList>
    </citation>
    <scope>NUCLEOTIDE SEQUENCE [LARGE SCALE GENOMIC DNA]</scope>
    <source>
        <strain evidence="1">IBCAS-2021</strain>
        <tissue evidence="1">Leaf</tissue>
    </source>
</reference>
<keyword evidence="2" id="KW-1185">Reference proteome</keyword>
<dbReference type="EMBL" id="JAINDJ010000006">
    <property type="protein sequence ID" value="KAG9444112.1"/>
    <property type="molecule type" value="Genomic_DNA"/>
</dbReference>
<protein>
    <submittedName>
        <fullName evidence="1">Uncharacterized protein</fullName>
    </submittedName>
</protein>
<gene>
    <name evidence="1" type="ORF">H6P81_015452</name>
</gene>
<dbReference type="Proteomes" id="UP000825729">
    <property type="component" value="Unassembled WGS sequence"/>
</dbReference>
<proteinExistence type="predicted"/>
<evidence type="ECO:0000313" key="1">
    <source>
        <dbReference type="EMBL" id="KAG9444112.1"/>
    </source>
</evidence>
<comment type="caution">
    <text evidence="1">The sequence shown here is derived from an EMBL/GenBank/DDBJ whole genome shotgun (WGS) entry which is preliminary data.</text>
</comment>